<evidence type="ECO:0000256" key="1">
    <source>
        <dbReference type="SAM" id="MobiDB-lite"/>
    </source>
</evidence>
<dbReference type="AlphaFoldDB" id="A0ABD0Y8G9"/>
<dbReference type="InterPro" id="IPR041577">
    <property type="entry name" value="RT_RNaseH_2"/>
</dbReference>
<sequence>MLLVTKPVEPVRDHEIQELGERPLTGPTPKCPPTIQEESFNMMGELQNLAQRSRADVALITETHLREAQRPFIRGYKIYRKDRAPHRSPPSQVKENDRSPLAWTSGANLSFATCKEALRNATRLGHPNTEADLSYCDASDVGVGAVLQQLTEGAWEPSGFFSRSLSRTERQYSTYDSSKSIRTTSPSRLPSVNHTLMLRRAAPAGQFMTDILFLAGYDNPVADALSRIERLGLPNALDIITQAAQKSEESVVTRLLRESGKLKWLHLPEENYNTLNRDASCLPTNCTPTVHRRRIPRDQSPRRPLCKEVRNKEILVTRDE</sequence>
<dbReference type="GO" id="GO:0071897">
    <property type="term" value="P:DNA biosynthetic process"/>
    <property type="evidence" value="ECO:0007669"/>
    <property type="project" value="UniProtKB-ARBA"/>
</dbReference>
<dbReference type="SUPFAM" id="SSF56672">
    <property type="entry name" value="DNA/RNA polymerases"/>
    <property type="match status" value="1"/>
</dbReference>
<organism evidence="3 4">
    <name type="scientific">Ranatra chinensis</name>
    <dbReference type="NCBI Taxonomy" id="642074"/>
    <lineage>
        <taxon>Eukaryota</taxon>
        <taxon>Metazoa</taxon>
        <taxon>Ecdysozoa</taxon>
        <taxon>Arthropoda</taxon>
        <taxon>Hexapoda</taxon>
        <taxon>Insecta</taxon>
        <taxon>Pterygota</taxon>
        <taxon>Neoptera</taxon>
        <taxon>Paraneoptera</taxon>
        <taxon>Hemiptera</taxon>
        <taxon>Heteroptera</taxon>
        <taxon>Panheteroptera</taxon>
        <taxon>Nepomorpha</taxon>
        <taxon>Nepidae</taxon>
        <taxon>Ranatrinae</taxon>
        <taxon>Ranatra</taxon>
    </lineage>
</organism>
<dbReference type="Proteomes" id="UP001558652">
    <property type="component" value="Unassembled WGS sequence"/>
</dbReference>
<evidence type="ECO:0000313" key="3">
    <source>
        <dbReference type="EMBL" id="KAL1123650.1"/>
    </source>
</evidence>
<feature type="domain" description="Reverse transcriptase/retrotransposon-derived protein RNase H-like" evidence="2">
    <location>
        <begin position="103"/>
        <end position="176"/>
    </location>
</feature>
<comment type="caution">
    <text evidence="3">The sequence shown here is derived from an EMBL/GenBank/DDBJ whole genome shotgun (WGS) entry which is preliminary data.</text>
</comment>
<protein>
    <recommendedName>
        <fullName evidence="2">Reverse transcriptase/retrotransposon-derived protein RNase H-like domain-containing protein</fullName>
    </recommendedName>
</protein>
<reference evidence="3 4" key="1">
    <citation type="submission" date="2024-07" db="EMBL/GenBank/DDBJ databases">
        <title>Chromosome-level genome assembly of the water stick insect Ranatra chinensis (Heteroptera: Nepidae).</title>
        <authorList>
            <person name="Liu X."/>
        </authorList>
    </citation>
    <scope>NUCLEOTIDE SEQUENCE [LARGE SCALE GENOMIC DNA]</scope>
    <source>
        <strain evidence="3">Cailab_2021Rc</strain>
        <tissue evidence="3">Muscle</tissue>
    </source>
</reference>
<evidence type="ECO:0000259" key="2">
    <source>
        <dbReference type="Pfam" id="PF17919"/>
    </source>
</evidence>
<feature type="region of interest" description="Disordered" evidence="1">
    <location>
        <begin position="81"/>
        <end position="100"/>
    </location>
</feature>
<keyword evidence="4" id="KW-1185">Reference proteome</keyword>
<proteinExistence type="predicted"/>
<dbReference type="PANTHER" id="PTHR34072:SF52">
    <property type="entry name" value="RIBONUCLEASE H"/>
    <property type="match status" value="1"/>
</dbReference>
<accession>A0ABD0Y8G9</accession>
<dbReference type="Pfam" id="PF17919">
    <property type="entry name" value="RT_RNaseH_2"/>
    <property type="match status" value="1"/>
</dbReference>
<dbReference type="EMBL" id="JBFDAA010000012">
    <property type="protein sequence ID" value="KAL1123650.1"/>
    <property type="molecule type" value="Genomic_DNA"/>
</dbReference>
<gene>
    <name evidence="3" type="ORF">AAG570_002726</name>
</gene>
<name>A0ABD0Y8G9_9HEMI</name>
<evidence type="ECO:0000313" key="4">
    <source>
        <dbReference type="Proteomes" id="UP001558652"/>
    </source>
</evidence>
<dbReference type="PANTHER" id="PTHR34072">
    <property type="entry name" value="ENZYMATIC POLYPROTEIN-RELATED"/>
    <property type="match status" value="1"/>
</dbReference>
<dbReference type="InterPro" id="IPR043502">
    <property type="entry name" value="DNA/RNA_pol_sf"/>
</dbReference>